<dbReference type="Pfam" id="PF03937">
    <property type="entry name" value="Sdh5"/>
    <property type="match status" value="1"/>
</dbReference>
<dbReference type="FunFam" id="1.10.150.250:FF:000002">
    <property type="entry name" value="Succinate dehydrogenase assembly factor 2, mitochondrial"/>
    <property type="match status" value="1"/>
</dbReference>
<dbReference type="InterPro" id="IPR005631">
    <property type="entry name" value="SDH"/>
</dbReference>
<evidence type="ECO:0000256" key="2">
    <source>
        <dbReference type="ARBA" id="ARBA00023128"/>
    </source>
</evidence>
<keyword evidence="2 4" id="KW-0496">Mitochondrion</keyword>
<dbReference type="EMBL" id="GECZ01000227">
    <property type="protein sequence ID" value="JAS69542.1"/>
    <property type="molecule type" value="Transcribed_RNA"/>
</dbReference>
<dbReference type="GO" id="GO:0006121">
    <property type="term" value="P:mitochondrial electron transport, succinate to ubiquinone"/>
    <property type="evidence" value="ECO:0007669"/>
    <property type="project" value="UniProtKB-UniRule"/>
</dbReference>
<evidence type="ECO:0000313" key="5">
    <source>
        <dbReference type="EMBL" id="JAS69542.1"/>
    </source>
</evidence>
<dbReference type="PANTHER" id="PTHR12469">
    <property type="entry name" value="PROTEIN EMI5 HOMOLOG, MITOCHONDRIAL"/>
    <property type="match status" value="1"/>
</dbReference>
<dbReference type="InterPro" id="IPR028882">
    <property type="entry name" value="SDHAF2"/>
</dbReference>
<dbReference type="HAMAP" id="MF_03057">
    <property type="entry name" value="SDHAF2"/>
    <property type="match status" value="1"/>
</dbReference>
<sequence>MNLLGSFSKLSCFSHTKLLSRVLLSTSRALQVEEINPPSNEPPIPAYQEKFDEPLKLKRARLLYQSRKRGMLENGLVLSTFAAKFLNSMEGEILDQYDRLINLPTNDWDIYYWATGVKPTPLEFNNQVMNMLKEHVKNKDRESRIRQPDLTF</sequence>
<gene>
    <name evidence="5" type="ORF">g.13521</name>
</gene>
<evidence type="ECO:0000256" key="4">
    <source>
        <dbReference type="HAMAP-Rule" id="MF_03057"/>
    </source>
</evidence>
<evidence type="ECO:0000256" key="1">
    <source>
        <dbReference type="ARBA" id="ARBA00004305"/>
    </source>
</evidence>
<organism evidence="5">
    <name type="scientific">Cuerna arida</name>
    <dbReference type="NCBI Taxonomy" id="1464854"/>
    <lineage>
        <taxon>Eukaryota</taxon>
        <taxon>Metazoa</taxon>
        <taxon>Ecdysozoa</taxon>
        <taxon>Arthropoda</taxon>
        <taxon>Hexapoda</taxon>
        <taxon>Insecta</taxon>
        <taxon>Pterygota</taxon>
        <taxon>Neoptera</taxon>
        <taxon>Paraneoptera</taxon>
        <taxon>Hemiptera</taxon>
        <taxon>Auchenorrhyncha</taxon>
        <taxon>Membracoidea</taxon>
        <taxon>Cicadellidae</taxon>
        <taxon>Cicadellinae</taxon>
        <taxon>Proconiini</taxon>
        <taxon>Cuerna</taxon>
    </lineage>
</organism>
<dbReference type="AlphaFoldDB" id="A0A1B6H4C9"/>
<dbReference type="InterPro" id="IPR036714">
    <property type="entry name" value="SDH_sf"/>
</dbReference>
<comment type="subunit">
    <text evidence="4">Interacts with the flavoprotein subunit within the SDH catalytic dimer.</text>
</comment>
<dbReference type="GO" id="GO:0005759">
    <property type="term" value="C:mitochondrial matrix"/>
    <property type="evidence" value="ECO:0007669"/>
    <property type="project" value="UniProtKB-SubCell"/>
</dbReference>
<keyword evidence="3 4" id="KW-0143">Chaperone</keyword>
<proteinExistence type="inferred from homology"/>
<protein>
    <recommendedName>
        <fullName evidence="4">Succinate dehydrogenase assembly factor 2, mitochondrial</fullName>
        <shortName evidence="4">SDH assembly factor 2</shortName>
        <shortName evidence="4">SDHAF2</shortName>
    </recommendedName>
</protein>
<dbReference type="PANTHER" id="PTHR12469:SF2">
    <property type="entry name" value="SUCCINATE DEHYDROGENASE ASSEMBLY FACTOR 2, MITOCHONDRIAL"/>
    <property type="match status" value="1"/>
</dbReference>
<dbReference type="Gene3D" id="1.10.150.250">
    <property type="entry name" value="Flavinator of succinate dehydrogenase"/>
    <property type="match status" value="1"/>
</dbReference>
<dbReference type="GO" id="GO:0006099">
    <property type="term" value="P:tricarboxylic acid cycle"/>
    <property type="evidence" value="ECO:0007669"/>
    <property type="project" value="TreeGrafter"/>
</dbReference>
<reference evidence="5" key="1">
    <citation type="submission" date="2015-11" db="EMBL/GenBank/DDBJ databases">
        <title>De novo transcriptome assembly of four potential Pierce s Disease insect vectors from Arizona vineyards.</title>
        <authorList>
            <person name="Tassone E.E."/>
        </authorList>
    </citation>
    <scope>NUCLEOTIDE SEQUENCE</scope>
</reference>
<name>A0A1B6H4C9_9HEMI</name>
<accession>A0A1B6H4C9</accession>
<comment type="subcellular location">
    <subcellularLocation>
        <location evidence="1 4">Mitochondrion matrix</location>
    </subcellularLocation>
</comment>
<comment type="function">
    <text evidence="4">Plays an essential role in the assembly of succinate dehydrogenase (SDH), an enzyme complex (also referred to as respiratory complex II) that is a component of both the tricarboxylic acid (TCA) cycle and the mitochondrial electron transport chain, and which couples the oxidation of succinate to fumarate with the reduction of ubiquinone (coenzyme Q) to ubiquinol. Required for flavinylation (covalent attachment of FAD) of the flavoprotein subunit of the SDH catalytic dimer.</text>
</comment>
<dbReference type="GO" id="GO:0034553">
    <property type="term" value="P:mitochondrial respiratory chain complex II assembly"/>
    <property type="evidence" value="ECO:0007669"/>
    <property type="project" value="TreeGrafter"/>
</dbReference>
<dbReference type="SUPFAM" id="SSF109910">
    <property type="entry name" value="YgfY-like"/>
    <property type="match status" value="1"/>
</dbReference>
<evidence type="ECO:0000256" key="3">
    <source>
        <dbReference type="ARBA" id="ARBA00023186"/>
    </source>
</evidence>
<comment type="similarity">
    <text evidence="4">Belongs to the SDHAF2 family.</text>
</comment>